<dbReference type="Proteomes" id="UP000824120">
    <property type="component" value="Chromosome 6"/>
</dbReference>
<comment type="caution">
    <text evidence="1">The sequence shown here is derived from an EMBL/GenBank/DDBJ whole genome shotgun (WGS) entry which is preliminary data.</text>
</comment>
<name>A0A9J5YKK6_SOLCO</name>
<dbReference type="AlphaFoldDB" id="A0A9J5YKK6"/>
<proteinExistence type="predicted"/>
<organism evidence="1 2">
    <name type="scientific">Solanum commersonii</name>
    <name type="common">Commerson's wild potato</name>
    <name type="synonym">Commerson's nightshade</name>
    <dbReference type="NCBI Taxonomy" id="4109"/>
    <lineage>
        <taxon>Eukaryota</taxon>
        <taxon>Viridiplantae</taxon>
        <taxon>Streptophyta</taxon>
        <taxon>Embryophyta</taxon>
        <taxon>Tracheophyta</taxon>
        <taxon>Spermatophyta</taxon>
        <taxon>Magnoliopsida</taxon>
        <taxon>eudicotyledons</taxon>
        <taxon>Gunneridae</taxon>
        <taxon>Pentapetalae</taxon>
        <taxon>asterids</taxon>
        <taxon>lamiids</taxon>
        <taxon>Solanales</taxon>
        <taxon>Solanaceae</taxon>
        <taxon>Solanoideae</taxon>
        <taxon>Solaneae</taxon>
        <taxon>Solanum</taxon>
    </lineage>
</organism>
<protein>
    <submittedName>
        <fullName evidence="1">Uncharacterized protein</fullName>
    </submittedName>
</protein>
<keyword evidence="2" id="KW-1185">Reference proteome</keyword>
<evidence type="ECO:0000313" key="1">
    <source>
        <dbReference type="EMBL" id="KAG5600287.1"/>
    </source>
</evidence>
<sequence length="97" mass="10969">MRIENEIRALIDSSEFLNLFNLQIVGTSNNFVKKPKSSWLKKRSLAPDQNLKTLAVVAATLNGEEIQSFNLSTSPPNFAYYRALVYVMRLDFGSGIR</sequence>
<accession>A0A9J5YKK6</accession>
<reference evidence="1 2" key="1">
    <citation type="submission" date="2020-09" db="EMBL/GenBank/DDBJ databases">
        <title>De no assembly of potato wild relative species, Solanum commersonii.</title>
        <authorList>
            <person name="Cho K."/>
        </authorList>
    </citation>
    <scope>NUCLEOTIDE SEQUENCE [LARGE SCALE GENOMIC DNA]</scope>
    <source>
        <strain evidence="1">LZ3.2</strain>
        <tissue evidence="1">Leaf</tissue>
    </source>
</reference>
<evidence type="ECO:0000313" key="2">
    <source>
        <dbReference type="Proteomes" id="UP000824120"/>
    </source>
</evidence>
<dbReference type="EMBL" id="JACXVP010000006">
    <property type="protein sequence ID" value="KAG5600287.1"/>
    <property type="molecule type" value="Genomic_DNA"/>
</dbReference>
<gene>
    <name evidence="1" type="ORF">H5410_031657</name>
</gene>